<dbReference type="PRINTS" id="PR00169">
    <property type="entry name" value="KCHANNEL"/>
</dbReference>
<dbReference type="Gene3D" id="1.20.120.350">
    <property type="entry name" value="Voltage-gated potassium channels. Chain C"/>
    <property type="match status" value="1"/>
</dbReference>
<keyword evidence="2" id="KW-0813">Transport</keyword>
<dbReference type="FunFam" id="1.10.287.70:FF:000028">
    <property type="entry name" value="potassium voltage-gated channel subfamily D member 3"/>
    <property type="match status" value="1"/>
</dbReference>
<keyword evidence="7" id="KW-0630">Potassium</keyword>
<feature type="transmembrane region" description="Helical" evidence="12">
    <location>
        <begin position="92"/>
        <end position="112"/>
    </location>
</feature>
<keyword evidence="5" id="KW-0631">Potassium channel</keyword>
<dbReference type="InterPro" id="IPR028325">
    <property type="entry name" value="VG_K_chnl"/>
</dbReference>
<dbReference type="EMBL" id="UINC01071483">
    <property type="protein sequence ID" value="SVC06411.1"/>
    <property type="molecule type" value="Genomic_DNA"/>
</dbReference>
<dbReference type="SUPFAM" id="SSF81324">
    <property type="entry name" value="Voltage-gated potassium channels"/>
    <property type="match status" value="1"/>
</dbReference>
<keyword evidence="3" id="KW-0633">Potassium transport</keyword>
<feature type="transmembrane region" description="Helical" evidence="12">
    <location>
        <begin position="220"/>
        <end position="241"/>
    </location>
</feature>
<evidence type="ECO:0000256" key="12">
    <source>
        <dbReference type="SAM" id="Phobius"/>
    </source>
</evidence>
<keyword evidence="9" id="KW-0406">Ion transport</keyword>
<evidence type="ECO:0000256" key="10">
    <source>
        <dbReference type="ARBA" id="ARBA00023136"/>
    </source>
</evidence>
<keyword evidence="6" id="KW-0851">Voltage-gated channel</keyword>
<feature type="transmembrane region" description="Helical" evidence="12">
    <location>
        <begin position="155"/>
        <end position="176"/>
    </location>
</feature>
<proteinExistence type="predicted"/>
<dbReference type="InterPro" id="IPR005821">
    <property type="entry name" value="Ion_trans_dom"/>
</dbReference>
<keyword evidence="8 12" id="KW-1133">Transmembrane helix</keyword>
<accession>A0A382J6F3</accession>
<dbReference type="InterPro" id="IPR027359">
    <property type="entry name" value="Volt_channel_dom_sf"/>
</dbReference>
<reference evidence="14" key="1">
    <citation type="submission" date="2018-05" db="EMBL/GenBank/DDBJ databases">
        <authorList>
            <person name="Lanie J.A."/>
            <person name="Ng W.-L."/>
            <person name="Kazmierczak K.M."/>
            <person name="Andrzejewski T.M."/>
            <person name="Davidsen T.M."/>
            <person name="Wayne K.J."/>
            <person name="Tettelin H."/>
            <person name="Glass J.I."/>
            <person name="Rusch D."/>
            <person name="Podicherti R."/>
            <person name="Tsui H.-C.T."/>
            <person name="Winkler M.E."/>
        </authorList>
    </citation>
    <scope>NUCLEOTIDE SEQUENCE</scope>
</reference>
<evidence type="ECO:0000256" key="5">
    <source>
        <dbReference type="ARBA" id="ARBA00022826"/>
    </source>
</evidence>
<evidence type="ECO:0000256" key="8">
    <source>
        <dbReference type="ARBA" id="ARBA00022989"/>
    </source>
</evidence>
<keyword evidence="10 12" id="KW-0472">Membrane</keyword>
<sequence>MINKEYIYKILEPSSEDNRLSQICDLTIIFLVIINVIALIIETMPSMEVYSNEFFIFEAFSVSLFTIEYFLRVYTCTADKRYSSPVSGRIKFIFTPLLLLDLLAILPFYLLFLGTDLRFLRVVRLMRIFRLLRLTRYIKSISTISNAIKNKGPDIIIALVMILIMLVISASVMFYAEHEAQPEVFSSIPASMWWAVATLTTVGYGDVYPITVLGKIMASIIALLGIATIAVPTGIITSSFANLTDKEDD</sequence>
<evidence type="ECO:0000256" key="9">
    <source>
        <dbReference type="ARBA" id="ARBA00023065"/>
    </source>
</evidence>
<evidence type="ECO:0000256" key="6">
    <source>
        <dbReference type="ARBA" id="ARBA00022882"/>
    </source>
</evidence>
<feature type="domain" description="Ion transport" evidence="13">
    <location>
        <begin position="22"/>
        <end position="247"/>
    </location>
</feature>
<evidence type="ECO:0000256" key="4">
    <source>
        <dbReference type="ARBA" id="ARBA00022692"/>
    </source>
</evidence>
<name>A0A382J6F3_9ZZZZ</name>
<evidence type="ECO:0000256" key="11">
    <source>
        <dbReference type="ARBA" id="ARBA00023303"/>
    </source>
</evidence>
<evidence type="ECO:0000313" key="14">
    <source>
        <dbReference type="EMBL" id="SVC06411.1"/>
    </source>
</evidence>
<evidence type="ECO:0000256" key="3">
    <source>
        <dbReference type="ARBA" id="ARBA00022538"/>
    </source>
</evidence>
<dbReference type="PANTHER" id="PTHR11537:SF254">
    <property type="entry name" value="POTASSIUM VOLTAGE-GATED CHANNEL PROTEIN SHAB"/>
    <property type="match status" value="1"/>
</dbReference>
<dbReference type="Pfam" id="PF00520">
    <property type="entry name" value="Ion_trans"/>
    <property type="match status" value="1"/>
</dbReference>
<feature type="transmembrane region" description="Helical" evidence="12">
    <location>
        <begin position="188"/>
        <end position="208"/>
    </location>
</feature>
<dbReference type="PANTHER" id="PTHR11537">
    <property type="entry name" value="VOLTAGE-GATED POTASSIUM CHANNEL"/>
    <property type="match status" value="1"/>
</dbReference>
<evidence type="ECO:0000256" key="2">
    <source>
        <dbReference type="ARBA" id="ARBA00022448"/>
    </source>
</evidence>
<dbReference type="GO" id="GO:0005249">
    <property type="term" value="F:voltage-gated potassium channel activity"/>
    <property type="evidence" value="ECO:0007669"/>
    <property type="project" value="InterPro"/>
</dbReference>
<gene>
    <name evidence="14" type="ORF">METZ01_LOCUS259265</name>
</gene>
<dbReference type="GO" id="GO:0008076">
    <property type="term" value="C:voltage-gated potassium channel complex"/>
    <property type="evidence" value="ECO:0007669"/>
    <property type="project" value="InterPro"/>
</dbReference>
<organism evidence="14">
    <name type="scientific">marine metagenome</name>
    <dbReference type="NCBI Taxonomy" id="408172"/>
    <lineage>
        <taxon>unclassified sequences</taxon>
        <taxon>metagenomes</taxon>
        <taxon>ecological metagenomes</taxon>
    </lineage>
</organism>
<feature type="transmembrane region" description="Helical" evidence="12">
    <location>
        <begin position="20"/>
        <end position="41"/>
    </location>
</feature>
<dbReference type="GO" id="GO:0001508">
    <property type="term" value="P:action potential"/>
    <property type="evidence" value="ECO:0007669"/>
    <property type="project" value="TreeGrafter"/>
</dbReference>
<comment type="subcellular location">
    <subcellularLocation>
        <location evidence="1">Membrane</location>
        <topology evidence="1">Multi-pass membrane protein</topology>
    </subcellularLocation>
</comment>
<keyword evidence="4 12" id="KW-0812">Transmembrane</keyword>
<protein>
    <recommendedName>
        <fullName evidence="13">Ion transport domain-containing protein</fullName>
    </recommendedName>
</protein>
<evidence type="ECO:0000256" key="7">
    <source>
        <dbReference type="ARBA" id="ARBA00022958"/>
    </source>
</evidence>
<dbReference type="Gene3D" id="1.10.287.70">
    <property type="match status" value="1"/>
</dbReference>
<evidence type="ECO:0000259" key="13">
    <source>
        <dbReference type="Pfam" id="PF00520"/>
    </source>
</evidence>
<keyword evidence="11" id="KW-0407">Ion channel</keyword>
<evidence type="ECO:0000256" key="1">
    <source>
        <dbReference type="ARBA" id="ARBA00004141"/>
    </source>
</evidence>
<dbReference type="AlphaFoldDB" id="A0A382J6F3"/>